<keyword evidence="6" id="KW-1185">Reference proteome</keyword>
<feature type="binding site" evidence="4">
    <location>
        <position position="227"/>
    </location>
    <ligand>
        <name>a divalent metal cation</name>
        <dbReference type="ChEBI" id="CHEBI:60240"/>
        <label>1</label>
    </ligand>
</feature>
<dbReference type="InterPro" id="IPR036069">
    <property type="entry name" value="DUF34/NIF3_sf"/>
</dbReference>
<evidence type="ECO:0000313" key="5">
    <source>
        <dbReference type="EMBL" id="TDY61818.1"/>
    </source>
</evidence>
<dbReference type="Proteomes" id="UP000295066">
    <property type="component" value="Unassembled WGS sequence"/>
</dbReference>
<sequence>MRVKDLLRNLDAMVPFSWAEEWDNSGLITGNPESPVTGVAVCLDPTPEAMEYAAENGCSVLVSHHPLIFSPLKKIDVSTCTGKAVAFALKKDIAVISMHTNWDSSPRGVNAAIAGALGLESVCPLVPSASGAWGLGALGNLPAAMTGQELGQMIRSVLKLSRLDLYGAPHRSVNRLALCGGSGGSLWGGAKASGADAYFTSDVKYHERLEALEGGLLLLIGDHGEAESFSLEALAGTVSEASGSGVPVFRGMPRAPVVIG</sequence>
<reference evidence="5 6" key="1">
    <citation type="submission" date="2019-03" db="EMBL/GenBank/DDBJ databases">
        <title>Genomic Encyclopedia of Type Strains, Phase IV (KMG-IV): sequencing the most valuable type-strain genomes for metagenomic binning, comparative biology and taxonomic classification.</title>
        <authorList>
            <person name="Goeker M."/>
        </authorList>
    </citation>
    <scope>NUCLEOTIDE SEQUENCE [LARGE SCALE GENOMIC DNA]</scope>
    <source>
        <strain evidence="5 6">DSM 25964</strain>
    </source>
</reference>
<feature type="binding site" evidence="4">
    <location>
        <position position="65"/>
    </location>
    <ligand>
        <name>a divalent metal cation</name>
        <dbReference type="ChEBI" id="CHEBI:60240"/>
        <label>1</label>
    </ligand>
</feature>
<dbReference type="PANTHER" id="PTHR13799">
    <property type="entry name" value="NGG1 INTERACTING FACTOR 3"/>
    <property type="match status" value="1"/>
</dbReference>
<organism evidence="5 6">
    <name type="scientific">Aminivibrio pyruvatiphilus</name>
    <dbReference type="NCBI Taxonomy" id="1005740"/>
    <lineage>
        <taxon>Bacteria</taxon>
        <taxon>Thermotogati</taxon>
        <taxon>Synergistota</taxon>
        <taxon>Synergistia</taxon>
        <taxon>Synergistales</taxon>
        <taxon>Aminobacteriaceae</taxon>
        <taxon>Aminivibrio</taxon>
    </lineage>
</organism>
<dbReference type="NCBIfam" id="TIGR00486">
    <property type="entry name" value="YbgI_SA1388"/>
    <property type="match status" value="1"/>
</dbReference>
<evidence type="ECO:0000256" key="3">
    <source>
        <dbReference type="ARBA" id="ARBA00022723"/>
    </source>
</evidence>
<dbReference type="SUPFAM" id="SSF102705">
    <property type="entry name" value="NIF3 (NGG1p interacting factor 3)-like"/>
    <property type="match status" value="1"/>
</dbReference>
<dbReference type="Gene3D" id="3.40.1390.30">
    <property type="entry name" value="NIF3 (NGG1p interacting factor 3)-like"/>
    <property type="match status" value="2"/>
</dbReference>
<feature type="binding site" evidence="4">
    <location>
        <position position="223"/>
    </location>
    <ligand>
        <name>a divalent metal cation</name>
        <dbReference type="ChEBI" id="CHEBI:60240"/>
        <label>1</label>
    </ligand>
</feature>
<evidence type="ECO:0000313" key="6">
    <source>
        <dbReference type="Proteomes" id="UP000295066"/>
    </source>
</evidence>
<dbReference type="Pfam" id="PF01784">
    <property type="entry name" value="DUF34_NIF3"/>
    <property type="match status" value="1"/>
</dbReference>
<dbReference type="AlphaFoldDB" id="A0A4R8M9Y7"/>
<dbReference type="OrthoDB" id="9792792at2"/>
<dbReference type="InterPro" id="IPR002678">
    <property type="entry name" value="DUF34/NIF3"/>
</dbReference>
<comment type="similarity">
    <text evidence="1">Belongs to the GTP cyclohydrolase I type 2/NIF3 family.</text>
</comment>
<dbReference type="EMBL" id="SORI01000004">
    <property type="protein sequence ID" value="TDY61818.1"/>
    <property type="molecule type" value="Genomic_DNA"/>
</dbReference>
<protein>
    <recommendedName>
        <fullName evidence="2">GTP cyclohydrolase 1 type 2 homolog</fullName>
    </recommendedName>
</protein>
<name>A0A4R8M9Y7_9BACT</name>
<dbReference type="PANTHER" id="PTHR13799:SF14">
    <property type="entry name" value="GTP CYCLOHYDROLASE 1 TYPE 2 HOMOLOG"/>
    <property type="match status" value="1"/>
</dbReference>
<dbReference type="FunFam" id="3.40.1390.30:FF:000001">
    <property type="entry name" value="GTP cyclohydrolase 1 type 2"/>
    <property type="match status" value="1"/>
</dbReference>
<gene>
    <name evidence="5" type="ORF">C8D99_10457</name>
</gene>
<feature type="binding site" evidence="4">
    <location>
        <position position="103"/>
    </location>
    <ligand>
        <name>a divalent metal cation</name>
        <dbReference type="ChEBI" id="CHEBI:60240"/>
        <label>1</label>
    </ligand>
</feature>
<comment type="caution">
    <text evidence="5">The sequence shown here is derived from an EMBL/GenBank/DDBJ whole genome shotgun (WGS) entry which is preliminary data.</text>
</comment>
<feature type="binding site" evidence="4">
    <location>
        <position position="64"/>
    </location>
    <ligand>
        <name>a divalent metal cation</name>
        <dbReference type="ChEBI" id="CHEBI:60240"/>
        <label>2</label>
    </ligand>
</feature>
<dbReference type="RefSeq" id="WP_133956822.1">
    <property type="nucleotide sequence ID" value="NZ_SORI01000004.1"/>
</dbReference>
<evidence type="ECO:0000256" key="4">
    <source>
        <dbReference type="PIRSR" id="PIRSR602678-1"/>
    </source>
</evidence>
<accession>A0A4R8M9Y7</accession>
<evidence type="ECO:0000256" key="1">
    <source>
        <dbReference type="ARBA" id="ARBA00006964"/>
    </source>
</evidence>
<dbReference type="GO" id="GO:0046872">
    <property type="term" value="F:metal ion binding"/>
    <property type="evidence" value="ECO:0007669"/>
    <property type="project" value="UniProtKB-KW"/>
</dbReference>
<keyword evidence="3 4" id="KW-0479">Metal-binding</keyword>
<dbReference type="GO" id="GO:0005737">
    <property type="term" value="C:cytoplasm"/>
    <property type="evidence" value="ECO:0007669"/>
    <property type="project" value="TreeGrafter"/>
</dbReference>
<evidence type="ECO:0000256" key="2">
    <source>
        <dbReference type="ARBA" id="ARBA00022112"/>
    </source>
</evidence>
<proteinExistence type="inferred from homology"/>